<evidence type="ECO:0000313" key="1">
    <source>
        <dbReference type="EMBL" id="ABC89877.1"/>
    </source>
</evidence>
<dbReference type="Proteomes" id="UP000001936">
    <property type="component" value="Chromosome"/>
</dbReference>
<evidence type="ECO:0000313" key="2">
    <source>
        <dbReference type="Proteomes" id="UP000001936"/>
    </source>
</evidence>
<dbReference type="EMBL" id="CP000133">
    <property type="protein sequence ID" value="ABC89877.1"/>
    <property type="molecule type" value="Genomic_DNA"/>
</dbReference>
<dbReference type="HOGENOM" id="CLU_1249802_0_0_5"/>
<protein>
    <submittedName>
        <fullName evidence="1">Uncharacterized protein</fullName>
    </submittedName>
</protein>
<dbReference type="KEGG" id="ret:RHE_CH01069"/>
<name>Q2KBA9_RHIEC</name>
<proteinExistence type="predicted"/>
<accession>Q2KBA9</accession>
<reference evidence="1 2" key="1">
    <citation type="journal article" date="2006" name="Proc. Natl. Acad. Sci. U.S.A.">
        <title>The partitioned Rhizobium etli genome: genetic and metabolic redundancy in seven interacting replicons.</title>
        <authorList>
            <person name="Gonzalez V."/>
            <person name="Santamaria R.I."/>
            <person name="Bustos P."/>
            <person name="Hernandez-Gonzalez I."/>
            <person name="Medrano-Soto A."/>
            <person name="Moreno-Hagelsieb G."/>
            <person name="Janga S.C."/>
            <person name="Ramirez M.A."/>
            <person name="Jimenez-Jacinto V."/>
            <person name="Collado-Vides J."/>
            <person name="Davila G."/>
        </authorList>
    </citation>
    <scope>NUCLEOTIDE SEQUENCE [LARGE SCALE GENOMIC DNA]</scope>
    <source>
        <strain evidence="2">ATCC 51251 / DSM 11541 / JCM 21823 / NBRC 15573 / CFN 42</strain>
    </source>
</reference>
<sequence>MRLLLCANEVEAFVALLRQQWLAGPLPCFLHRANYAADRVIWGFDCMRFISALASAIISSHGGAVACPLDDTLKLCVLNGRSQVALHDGVGRGDWKVEAISSPVNAISEPRTSSEVYTMPNGQRFSMLYRDFQKFFSATCSLDYLQGLAENRLSCSNAELEAFEAGLSAASLGRITKERRQSGTAYLIEGQNSWLAVIVAQDAKRKEILNTWVEISVVKEP</sequence>
<keyword evidence="2" id="KW-1185">Reference proteome</keyword>
<dbReference type="AlphaFoldDB" id="Q2KBA9"/>
<dbReference type="RefSeq" id="WP_011424412.1">
    <property type="nucleotide sequence ID" value="NC_007761.1"/>
</dbReference>
<gene>
    <name evidence="1" type="ordered locus">RHE_CH01069</name>
</gene>
<dbReference type="eggNOG" id="ENOG5031C06">
    <property type="taxonomic scope" value="Bacteria"/>
</dbReference>
<dbReference type="OrthoDB" id="8368733at2"/>
<organism evidence="1 2">
    <name type="scientific">Rhizobium etli (strain ATCC 51251 / DSM 11541 / JCM 21823 / NBRC 15573 / CFN 42)</name>
    <dbReference type="NCBI Taxonomy" id="347834"/>
    <lineage>
        <taxon>Bacteria</taxon>
        <taxon>Pseudomonadati</taxon>
        <taxon>Pseudomonadota</taxon>
        <taxon>Alphaproteobacteria</taxon>
        <taxon>Hyphomicrobiales</taxon>
        <taxon>Rhizobiaceae</taxon>
        <taxon>Rhizobium/Agrobacterium group</taxon>
        <taxon>Rhizobium</taxon>
    </lineage>
</organism>